<protein>
    <submittedName>
        <fullName evidence="1">Uncharacterized protein</fullName>
    </submittedName>
</protein>
<gene>
    <name evidence="1" type="ORF">LTR37_015982</name>
</gene>
<comment type="caution">
    <text evidence="1">The sequence shown here is derived from an EMBL/GenBank/DDBJ whole genome shotgun (WGS) entry which is preliminary data.</text>
</comment>
<dbReference type="Proteomes" id="UP001281147">
    <property type="component" value="Unassembled WGS sequence"/>
</dbReference>
<proteinExistence type="predicted"/>
<accession>A0ACC3MPY9</accession>
<organism evidence="1 2">
    <name type="scientific">Vermiconidia calcicola</name>
    <dbReference type="NCBI Taxonomy" id="1690605"/>
    <lineage>
        <taxon>Eukaryota</taxon>
        <taxon>Fungi</taxon>
        <taxon>Dikarya</taxon>
        <taxon>Ascomycota</taxon>
        <taxon>Pezizomycotina</taxon>
        <taxon>Dothideomycetes</taxon>
        <taxon>Dothideomycetidae</taxon>
        <taxon>Mycosphaerellales</taxon>
        <taxon>Extremaceae</taxon>
        <taxon>Vermiconidia</taxon>
    </lineage>
</organism>
<evidence type="ECO:0000313" key="1">
    <source>
        <dbReference type="EMBL" id="KAK3700371.1"/>
    </source>
</evidence>
<dbReference type="EMBL" id="JAUTXU010000186">
    <property type="protein sequence ID" value="KAK3700371.1"/>
    <property type="molecule type" value="Genomic_DNA"/>
</dbReference>
<keyword evidence="2" id="KW-1185">Reference proteome</keyword>
<name>A0ACC3MPY9_9PEZI</name>
<evidence type="ECO:0000313" key="2">
    <source>
        <dbReference type="Proteomes" id="UP001281147"/>
    </source>
</evidence>
<reference evidence="1" key="1">
    <citation type="submission" date="2023-07" db="EMBL/GenBank/DDBJ databases">
        <title>Black Yeasts Isolated from many extreme environments.</title>
        <authorList>
            <person name="Coleine C."/>
            <person name="Stajich J.E."/>
            <person name="Selbmann L."/>
        </authorList>
    </citation>
    <scope>NUCLEOTIDE SEQUENCE</scope>
    <source>
        <strain evidence="1">CCFEE 5714</strain>
    </source>
</reference>
<sequence length="109" mass="12166">MSAIDPGVDEGIKESANDVEDDITDGEHAKQEEQDLMQPSHWWFASTACPLLAGTFGPMASGFNICALVHEWRQTIPPGRDATEYGGHVIPDPKWMIVRAHLTQMRRSY</sequence>